<comment type="caution">
    <text evidence="1">The sequence shown here is derived from an EMBL/GenBank/DDBJ whole genome shotgun (WGS) entry which is preliminary data.</text>
</comment>
<protein>
    <submittedName>
        <fullName evidence="1">Uncharacterized protein</fullName>
    </submittedName>
</protein>
<proteinExistence type="predicted"/>
<sequence length="174" mass="20199">MNKYGTLALAHWQRWMPTRIQTLPDPTVYFSQLGMQIQAEVTDLAWELAGPDLPAETYLEKAARLMTARRLAEEVVMANLVWTGDPELPLDQAREEWEQIRPSDENLISWAERIQDYPDSMPSSQEMDDLAQKWAVSVEFLERLVASEPPREYLLAHQAELNEATTIRFLRELR</sequence>
<keyword evidence="2" id="KW-1185">Reference proteome</keyword>
<organism evidence="1 2">
    <name type="scientific">Arthrobacter russicus</name>
    <dbReference type="NCBI Taxonomy" id="172040"/>
    <lineage>
        <taxon>Bacteria</taxon>
        <taxon>Bacillati</taxon>
        <taxon>Actinomycetota</taxon>
        <taxon>Actinomycetes</taxon>
        <taxon>Micrococcales</taxon>
        <taxon>Micrococcaceae</taxon>
        <taxon>Arthrobacter</taxon>
    </lineage>
</organism>
<dbReference type="EMBL" id="JAVDQF010000001">
    <property type="protein sequence ID" value="MDR6270938.1"/>
    <property type="molecule type" value="Genomic_DNA"/>
</dbReference>
<dbReference type="Proteomes" id="UP001185069">
    <property type="component" value="Unassembled WGS sequence"/>
</dbReference>
<evidence type="ECO:0000313" key="2">
    <source>
        <dbReference type="Proteomes" id="UP001185069"/>
    </source>
</evidence>
<name>A0ABU1JER3_9MICC</name>
<dbReference type="RefSeq" id="WP_309800373.1">
    <property type="nucleotide sequence ID" value="NZ_JAVDQF010000001.1"/>
</dbReference>
<reference evidence="1 2" key="1">
    <citation type="submission" date="2023-07" db="EMBL/GenBank/DDBJ databases">
        <title>Sequencing the genomes of 1000 actinobacteria strains.</title>
        <authorList>
            <person name="Klenk H.-P."/>
        </authorList>
    </citation>
    <scope>NUCLEOTIDE SEQUENCE [LARGE SCALE GENOMIC DNA]</scope>
    <source>
        <strain evidence="1 2">DSM 14555</strain>
    </source>
</reference>
<accession>A0ABU1JER3</accession>
<evidence type="ECO:0000313" key="1">
    <source>
        <dbReference type="EMBL" id="MDR6270938.1"/>
    </source>
</evidence>
<gene>
    <name evidence="1" type="ORF">JOE69_003176</name>
</gene>